<dbReference type="EMBL" id="CP139960">
    <property type="protein sequence ID" value="WQD37865.1"/>
    <property type="molecule type" value="Genomic_DNA"/>
</dbReference>
<organism evidence="2 3">
    <name type="scientific">Niabella yanshanensis</name>
    <dbReference type="NCBI Taxonomy" id="577386"/>
    <lineage>
        <taxon>Bacteria</taxon>
        <taxon>Pseudomonadati</taxon>
        <taxon>Bacteroidota</taxon>
        <taxon>Chitinophagia</taxon>
        <taxon>Chitinophagales</taxon>
        <taxon>Chitinophagaceae</taxon>
        <taxon>Niabella</taxon>
    </lineage>
</organism>
<feature type="signal peptide" evidence="1">
    <location>
        <begin position="1"/>
        <end position="23"/>
    </location>
</feature>
<dbReference type="SUPFAM" id="SSF53474">
    <property type="entry name" value="alpha/beta-Hydrolases"/>
    <property type="match status" value="1"/>
</dbReference>
<evidence type="ECO:0000313" key="2">
    <source>
        <dbReference type="EMBL" id="WQD37865.1"/>
    </source>
</evidence>
<sequence length="269" mass="30444">MKSVYYCLLLSLVVLAACSDTSAQPDPVPVHETFFIESKNVKEKRTINVWTPPGYSVVTDSFAVVYMPDGGVKEDFPHIANTLAELIAAQKIPAVILVGIENTQRRRDMSGPTQIKKDKEIAPVVGGSAAFRTFVKDELFREVDKRYRTTGKKTIIGESLAGLFVVETFFQHPELFDGYIAIDPSLWWNDHQLVKNAKNYLSTMPESKRLWFAGSQAKDISRYTQQLSGILETTGVKDLQWHYSDEPKEQHQTIFRAVKEKALIWTLSK</sequence>
<reference evidence="2 3" key="1">
    <citation type="submission" date="2023-12" db="EMBL/GenBank/DDBJ databases">
        <title>Genome sequencing and assembly of bacterial species from a model synthetic community.</title>
        <authorList>
            <person name="Hogle S.L."/>
        </authorList>
    </citation>
    <scope>NUCLEOTIDE SEQUENCE [LARGE SCALE GENOMIC DNA]</scope>
    <source>
        <strain evidence="2 3">HAMBI_3031</strain>
    </source>
</reference>
<feature type="chain" id="PRO_5045623974" evidence="1">
    <location>
        <begin position="24"/>
        <end position="269"/>
    </location>
</feature>
<dbReference type="RefSeq" id="WP_114790619.1">
    <property type="nucleotide sequence ID" value="NZ_CP139960.1"/>
</dbReference>
<dbReference type="InterPro" id="IPR029058">
    <property type="entry name" value="AB_hydrolase_fold"/>
</dbReference>
<dbReference type="Proteomes" id="UP001325680">
    <property type="component" value="Chromosome"/>
</dbReference>
<dbReference type="PROSITE" id="PS51257">
    <property type="entry name" value="PROKAR_LIPOPROTEIN"/>
    <property type="match status" value="1"/>
</dbReference>
<dbReference type="Gene3D" id="3.40.50.1820">
    <property type="entry name" value="alpha/beta hydrolase"/>
    <property type="match status" value="1"/>
</dbReference>
<dbReference type="GO" id="GO:0016787">
    <property type="term" value="F:hydrolase activity"/>
    <property type="evidence" value="ECO:0007669"/>
    <property type="project" value="UniProtKB-KW"/>
</dbReference>
<evidence type="ECO:0000256" key="1">
    <source>
        <dbReference type="SAM" id="SignalP"/>
    </source>
</evidence>
<dbReference type="InterPro" id="IPR050583">
    <property type="entry name" value="Mycobacterial_A85_antigen"/>
</dbReference>
<protein>
    <submittedName>
        <fullName evidence="2">Alpha/beta hydrolase-fold protein</fullName>
    </submittedName>
</protein>
<gene>
    <name evidence="2" type="ORF">U0035_19555</name>
</gene>
<keyword evidence="3" id="KW-1185">Reference proteome</keyword>
<dbReference type="InterPro" id="IPR000801">
    <property type="entry name" value="Esterase-like"/>
</dbReference>
<name>A0ABZ0W3L8_9BACT</name>
<dbReference type="PANTHER" id="PTHR48098:SF6">
    <property type="entry name" value="FERRI-BACILLIBACTIN ESTERASE BESA"/>
    <property type="match status" value="1"/>
</dbReference>
<accession>A0ABZ0W3L8</accession>
<keyword evidence="1" id="KW-0732">Signal</keyword>
<dbReference type="PANTHER" id="PTHR48098">
    <property type="entry name" value="ENTEROCHELIN ESTERASE-RELATED"/>
    <property type="match status" value="1"/>
</dbReference>
<dbReference type="Pfam" id="PF00756">
    <property type="entry name" value="Esterase"/>
    <property type="match status" value="1"/>
</dbReference>
<proteinExistence type="predicted"/>
<evidence type="ECO:0000313" key="3">
    <source>
        <dbReference type="Proteomes" id="UP001325680"/>
    </source>
</evidence>
<keyword evidence="2" id="KW-0378">Hydrolase</keyword>